<reference evidence="1 2" key="1">
    <citation type="submission" date="2019-11" db="EMBL/GenBank/DDBJ databases">
        <title>Streptomyces typhae sp. nov., a novel endophytic actinomycete isolated from the root of cattail pollen (Typha angustifolia L.).</title>
        <authorList>
            <person name="Peng C."/>
        </authorList>
    </citation>
    <scope>NUCLEOTIDE SEQUENCE [LARGE SCALE GENOMIC DNA]</scope>
    <source>
        <strain evidence="2">p1417</strain>
    </source>
</reference>
<evidence type="ECO:0000313" key="2">
    <source>
        <dbReference type="Proteomes" id="UP000483802"/>
    </source>
</evidence>
<dbReference type="EMBL" id="WPNZ01000031">
    <property type="protein sequence ID" value="MVO90208.1"/>
    <property type="molecule type" value="Genomic_DNA"/>
</dbReference>
<keyword evidence="2" id="KW-1185">Reference proteome</keyword>
<organism evidence="1 2">
    <name type="scientific">Streptomyces typhae</name>
    <dbReference type="NCBI Taxonomy" id="2681492"/>
    <lineage>
        <taxon>Bacteria</taxon>
        <taxon>Bacillati</taxon>
        <taxon>Actinomycetota</taxon>
        <taxon>Actinomycetes</taxon>
        <taxon>Kitasatosporales</taxon>
        <taxon>Streptomycetaceae</taxon>
        <taxon>Streptomyces</taxon>
    </lineage>
</organism>
<dbReference type="AlphaFoldDB" id="A0A6L6X8M1"/>
<dbReference type="Proteomes" id="UP000483802">
    <property type="component" value="Unassembled WGS sequence"/>
</dbReference>
<sequence>MTINAYENLQIVRGTVAADGTRKPGANHGFKVTKVGTGTYTITFNNDFLETPSVVATLDGDAWSLLDNVHVTGATTERVTVRTGNSNGDVGDRPFHFIATG</sequence>
<comment type="caution">
    <text evidence="1">The sequence shown here is derived from an EMBL/GenBank/DDBJ whole genome shotgun (WGS) entry which is preliminary data.</text>
</comment>
<gene>
    <name evidence="1" type="ORF">GPA10_37015</name>
</gene>
<name>A0A6L6X8M1_9ACTN</name>
<proteinExistence type="predicted"/>
<accession>A0A6L6X8M1</accession>
<dbReference type="RefSeq" id="WP_157169238.1">
    <property type="nucleotide sequence ID" value="NZ_WPNZ01000031.1"/>
</dbReference>
<evidence type="ECO:0000313" key="1">
    <source>
        <dbReference type="EMBL" id="MVO90208.1"/>
    </source>
</evidence>
<protein>
    <submittedName>
        <fullName evidence="1">Uncharacterized protein</fullName>
    </submittedName>
</protein>